<dbReference type="SUPFAM" id="SSF46689">
    <property type="entry name" value="Homeodomain-like"/>
    <property type="match status" value="1"/>
</dbReference>
<dbReference type="InterPro" id="IPR036271">
    <property type="entry name" value="Tet_transcr_reg_TetR-rel_C_sf"/>
</dbReference>
<dbReference type="Pfam" id="PF13305">
    <property type="entry name" value="TetR_C_33"/>
    <property type="match status" value="1"/>
</dbReference>
<keyword evidence="3" id="KW-0804">Transcription</keyword>
<dbReference type="PANTHER" id="PTHR30055">
    <property type="entry name" value="HTH-TYPE TRANSCRIPTIONAL REGULATOR RUTR"/>
    <property type="match status" value="1"/>
</dbReference>
<dbReference type="Proteomes" id="UP001500523">
    <property type="component" value="Unassembled WGS sequence"/>
</dbReference>
<dbReference type="Pfam" id="PF00440">
    <property type="entry name" value="TetR_N"/>
    <property type="match status" value="1"/>
</dbReference>
<keyword evidence="2 4" id="KW-0238">DNA-binding</keyword>
<evidence type="ECO:0000259" key="5">
    <source>
        <dbReference type="PROSITE" id="PS50977"/>
    </source>
</evidence>
<feature type="DNA-binding region" description="H-T-H motif" evidence="4">
    <location>
        <begin position="26"/>
        <end position="45"/>
    </location>
</feature>
<evidence type="ECO:0000313" key="6">
    <source>
        <dbReference type="EMBL" id="GAA3696746.1"/>
    </source>
</evidence>
<dbReference type="EMBL" id="BAABBF010000001">
    <property type="protein sequence ID" value="GAA3696746.1"/>
    <property type="molecule type" value="Genomic_DNA"/>
</dbReference>
<proteinExistence type="predicted"/>
<gene>
    <name evidence="6" type="ORF">GCM10022268_04080</name>
</gene>
<accession>A0ABP7CYC7</accession>
<evidence type="ECO:0000256" key="3">
    <source>
        <dbReference type="ARBA" id="ARBA00023163"/>
    </source>
</evidence>
<reference evidence="7" key="1">
    <citation type="journal article" date="2019" name="Int. J. Syst. Evol. Microbiol.">
        <title>The Global Catalogue of Microorganisms (GCM) 10K type strain sequencing project: providing services to taxonomists for standard genome sequencing and annotation.</title>
        <authorList>
            <consortium name="The Broad Institute Genomics Platform"/>
            <consortium name="The Broad Institute Genome Sequencing Center for Infectious Disease"/>
            <person name="Wu L."/>
            <person name="Ma J."/>
        </authorList>
    </citation>
    <scope>NUCLEOTIDE SEQUENCE [LARGE SCALE GENOMIC DNA]</scope>
    <source>
        <strain evidence="7">JCM 17498</strain>
    </source>
</reference>
<protein>
    <recommendedName>
        <fullName evidence="5">HTH tetR-type domain-containing protein</fullName>
    </recommendedName>
</protein>
<evidence type="ECO:0000256" key="1">
    <source>
        <dbReference type="ARBA" id="ARBA00023015"/>
    </source>
</evidence>
<organism evidence="6 7">
    <name type="scientific">Sphingomonas cynarae</name>
    <dbReference type="NCBI Taxonomy" id="930197"/>
    <lineage>
        <taxon>Bacteria</taxon>
        <taxon>Pseudomonadati</taxon>
        <taxon>Pseudomonadota</taxon>
        <taxon>Alphaproteobacteria</taxon>
        <taxon>Sphingomonadales</taxon>
        <taxon>Sphingomonadaceae</taxon>
        <taxon>Sphingomonas</taxon>
    </lineage>
</organism>
<name>A0ABP7CYC7_9SPHN</name>
<dbReference type="InterPro" id="IPR009057">
    <property type="entry name" value="Homeodomain-like_sf"/>
</dbReference>
<comment type="caution">
    <text evidence="6">The sequence shown here is derived from an EMBL/GenBank/DDBJ whole genome shotgun (WGS) entry which is preliminary data.</text>
</comment>
<keyword evidence="1" id="KW-0805">Transcription regulation</keyword>
<dbReference type="InterPro" id="IPR050109">
    <property type="entry name" value="HTH-type_TetR-like_transc_reg"/>
</dbReference>
<dbReference type="Gene3D" id="1.10.357.10">
    <property type="entry name" value="Tetracycline Repressor, domain 2"/>
    <property type="match status" value="1"/>
</dbReference>
<sequence length="184" mass="19311">MQEAGLRAALIQAALNLLEGDEADISLRAVARAAGVSAMAPYRHFADKAALLGAVADRGFSELADRLRTADAERTDPVAALVAQGMAYIDMAFDRPALFRLMFAGARLATTDVDCGTAAYAVLAKRVATITGDDRPHAAVAAWGIVHGLAMLSLAERLPPDRAERESVLTLFATGLCRSSDGKG</sequence>
<feature type="domain" description="HTH tetR-type" evidence="5">
    <location>
        <begin position="4"/>
        <end position="63"/>
    </location>
</feature>
<keyword evidence="7" id="KW-1185">Reference proteome</keyword>
<dbReference type="PANTHER" id="PTHR30055:SF220">
    <property type="entry name" value="TETR-FAMILY REGULATORY PROTEIN"/>
    <property type="match status" value="1"/>
</dbReference>
<evidence type="ECO:0000256" key="2">
    <source>
        <dbReference type="ARBA" id="ARBA00023125"/>
    </source>
</evidence>
<dbReference type="SUPFAM" id="SSF48498">
    <property type="entry name" value="Tetracyclin repressor-like, C-terminal domain"/>
    <property type="match status" value="1"/>
</dbReference>
<evidence type="ECO:0000256" key="4">
    <source>
        <dbReference type="PROSITE-ProRule" id="PRU00335"/>
    </source>
</evidence>
<dbReference type="PROSITE" id="PS50977">
    <property type="entry name" value="HTH_TETR_2"/>
    <property type="match status" value="1"/>
</dbReference>
<evidence type="ECO:0000313" key="7">
    <source>
        <dbReference type="Proteomes" id="UP001500523"/>
    </source>
</evidence>
<dbReference type="InterPro" id="IPR025996">
    <property type="entry name" value="MT1864/Rv1816-like_C"/>
</dbReference>
<dbReference type="InterPro" id="IPR001647">
    <property type="entry name" value="HTH_TetR"/>
</dbReference>